<sequence>MRTANQAEICGSAPVLSLAVIGATFLPRLKRRPPSPPPSHAVHATLYKPERRAAVRSRSRALALSTYPGYLRRCAALLPRVTKTKATCFLPDLRS</sequence>
<evidence type="ECO:0000313" key="1">
    <source>
        <dbReference type="EMBL" id="CAB0039749.1"/>
    </source>
</evidence>
<protein>
    <submittedName>
        <fullName evidence="1">Uncharacterized protein</fullName>
    </submittedName>
</protein>
<dbReference type="EMBL" id="CADCXV010000979">
    <property type="protein sequence ID" value="CAB0039749.1"/>
    <property type="molecule type" value="Genomic_DNA"/>
</dbReference>
<evidence type="ECO:0000313" key="2">
    <source>
        <dbReference type="Proteomes" id="UP000479190"/>
    </source>
</evidence>
<accession>A0A6H5IV22</accession>
<gene>
    <name evidence="1" type="ORF">TBRA_LOCUS11487</name>
</gene>
<keyword evidence="2" id="KW-1185">Reference proteome</keyword>
<dbReference type="AlphaFoldDB" id="A0A6H5IV22"/>
<name>A0A6H5IV22_9HYME</name>
<reference evidence="1 2" key="1">
    <citation type="submission" date="2020-02" db="EMBL/GenBank/DDBJ databases">
        <authorList>
            <person name="Ferguson B K."/>
        </authorList>
    </citation>
    <scope>NUCLEOTIDE SEQUENCE [LARGE SCALE GENOMIC DNA]</scope>
</reference>
<dbReference type="Proteomes" id="UP000479190">
    <property type="component" value="Unassembled WGS sequence"/>
</dbReference>
<organism evidence="1 2">
    <name type="scientific">Trichogramma brassicae</name>
    <dbReference type="NCBI Taxonomy" id="86971"/>
    <lineage>
        <taxon>Eukaryota</taxon>
        <taxon>Metazoa</taxon>
        <taxon>Ecdysozoa</taxon>
        <taxon>Arthropoda</taxon>
        <taxon>Hexapoda</taxon>
        <taxon>Insecta</taxon>
        <taxon>Pterygota</taxon>
        <taxon>Neoptera</taxon>
        <taxon>Endopterygota</taxon>
        <taxon>Hymenoptera</taxon>
        <taxon>Apocrita</taxon>
        <taxon>Proctotrupomorpha</taxon>
        <taxon>Chalcidoidea</taxon>
        <taxon>Trichogrammatidae</taxon>
        <taxon>Trichogramma</taxon>
    </lineage>
</organism>
<proteinExistence type="predicted"/>